<reference evidence="2" key="1">
    <citation type="submission" date="2022-08" db="EMBL/GenBank/DDBJ databases">
        <authorList>
            <consortium name="DOE Joint Genome Institute"/>
            <person name="Min B."/>
            <person name="Riley R."/>
            <person name="Sierra-Patev S."/>
            <person name="Naranjo-Ortiz M."/>
            <person name="Looney B."/>
            <person name="Konkel Z."/>
            <person name="Slot J.C."/>
            <person name="Sakamoto Y."/>
            <person name="Steenwyk J.L."/>
            <person name="Rokas A."/>
            <person name="Carro J."/>
            <person name="Camarero S."/>
            <person name="Ferreira P."/>
            <person name="Molpeceres G."/>
            <person name="Ruiz-Duenas F.J."/>
            <person name="Serrano A."/>
            <person name="Henrissat B."/>
            <person name="Drula E."/>
            <person name="Hughes K.W."/>
            <person name="Mata J.L."/>
            <person name="Ishikawa N.K."/>
            <person name="Vargas-Isla R."/>
            <person name="Ushijima S."/>
            <person name="Smith C.A."/>
            <person name="Ahrendt S."/>
            <person name="Andreopoulos W."/>
            <person name="He G."/>
            <person name="Labutti K."/>
            <person name="Lipzen A."/>
            <person name="Ng V."/>
            <person name="Sandor L."/>
            <person name="Barry K."/>
            <person name="Martinez A.T."/>
            <person name="Xiao Y."/>
            <person name="Gibbons J.G."/>
            <person name="Terashima K."/>
            <person name="Hibbett D.S."/>
            <person name="Grigoriev I.V."/>
        </authorList>
    </citation>
    <scope>NUCLEOTIDE SEQUENCE</scope>
    <source>
        <strain evidence="2">TFB10291</strain>
    </source>
</reference>
<sequence length="1157" mass="131134">MSPESDQSLDSEAFKYQYPPECNPSERCSNEQGVDPEAFKNVWEEESSGSNPSLPPDFVESLEDYLRDIEAIESDSDKENGNQTDEEHLSDAEDFERRFPTFFASRRQKLNMDPSTPYYPWPDRETCILDILRHVPRCAFSRKQNTAIHWAMAALGVQSLPSDRTLDDIDKALQKICGIQSFRYEGKLGHVYYVNDFSAIIAQEFSNPSVRSQLHFLPEDSGKLLGEAYQAKRWLHEQDPNLLTPVHIDPTSKEHFYIFEPALLRNGCICMPFRWFKRAGKTLAKAWLMESMKFREHGSGWAVQTCSEIEIDSSNLLFSFPRLRTIYSTLKIEDPSRIMALLEDFLIVNLFTAEQTSTDDFISWKRTDPLVGNEWRTKSQGKRVVAFPIWLYCDDTSGNLSKKWNKHNSFLFTAAGLSRHVSSQESNIHFLCTSNTAPPLEMLDGIVEQLEKAQTEGIWAWDSKYNDLVLVIPSVLALLGDNPMQSELACHIGFLGRLFCRNCWVSGKPESQEGSDGADGHGSDVSVTSTNSKQGRNRKAGESMKDMITRIRDFMTPGKPRNVNETQEMLRAQFTQGSRIGGGAQFARMKTESGIKDNYQAVFIERLQSIATKKGIPKTQKEWEMTELQKSFPQHTTSPVLRIKGLDPHQDTPVEVLHVVLLGMVKYLWRDSVARTKKDHNVLIARLSSFNTWGLGLSPLSGKTLVTYAGSLTGRDFRVVAQAAPFVLQGLINVEQMKVWKALSTLVTLIWQPQIQDIDEYLREKNELQNSIDHFLDCTCQLTPRWFNKPKFHILLHLPEHIRRFGPAMLFATESFESYNAIIRTRSVHSNRHAPSKDIANAMARSNRVRHLLNGGLFWVPSDRRMSKAPLRYANPPNWKSASSEVYALIKILDFDKKLLKIHEDNHNRPSAEFSCLPTGIALQSGDQGLEGSWVLWNRSAGQSNFPTIGRIVEAVQLDGSNLEKVDFVTLQRAITGEWHSAYGMRRIQLTDEIVRADPKDILCVVNLQHNCVDNQCPTNKTGAVMKEREISKEKELKVEHNNASDLILNTAQMRSAAYLMPFRHPITHSDLSDPIIITHSLPSNITIAPSISYYPNMSIHLIRSPPAWIQSFLANSHFSLVIVVLHSTTSAFALSIIVDPHHSYGTTFIVEPSTTT</sequence>
<dbReference type="PANTHER" id="PTHR31912:SF34">
    <property type="entry name" value="NOTOCHORD-RELATED PROTEIN"/>
    <property type="match status" value="1"/>
</dbReference>
<dbReference type="EMBL" id="MU793462">
    <property type="protein sequence ID" value="KAJ3782648.1"/>
    <property type="molecule type" value="Genomic_DNA"/>
</dbReference>
<dbReference type="Proteomes" id="UP001163798">
    <property type="component" value="Unassembled WGS sequence"/>
</dbReference>
<feature type="region of interest" description="Disordered" evidence="1">
    <location>
        <begin position="510"/>
        <end position="544"/>
    </location>
</feature>
<feature type="region of interest" description="Disordered" evidence="1">
    <location>
        <begin position="72"/>
        <end position="91"/>
    </location>
</feature>
<feature type="compositionally biased region" description="Polar residues" evidence="1">
    <location>
        <begin position="525"/>
        <end position="534"/>
    </location>
</feature>
<proteinExistence type="predicted"/>
<evidence type="ECO:0000313" key="3">
    <source>
        <dbReference type="Proteomes" id="UP001163798"/>
    </source>
</evidence>
<protein>
    <submittedName>
        <fullName evidence="2">Uncharacterized protein</fullName>
    </submittedName>
</protein>
<organism evidence="2 3">
    <name type="scientific">Lentinula aff. detonsa</name>
    <dbReference type="NCBI Taxonomy" id="2804958"/>
    <lineage>
        <taxon>Eukaryota</taxon>
        <taxon>Fungi</taxon>
        <taxon>Dikarya</taxon>
        <taxon>Basidiomycota</taxon>
        <taxon>Agaricomycotina</taxon>
        <taxon>Agaricomycetes</taxon>
        <taxon>Agaricomycetidae</taxon>
        <taxon>Agaricales</taxon>
        <taxon>Marasmiineae</taxon>
        <taxon>Omphalotaceae</taxon>
        <taxon>Lentinula</taxon>
    </lineage>
</organism>
<dbReference type="PANTHER" id="PTHR31912">
    <property type="entry name" value="IP13529P"/>
    <property type="match status" value="1"/>
</dbReference>
<evidence type="ECO:0000313" key="2">
    <source>
        <dbReference type="EMBL" id="KAJ3782648.1"/>
    </source>
</evidence>
<keyword evidence="3" id="KW-1185">Reference proteome</keyword>
<gene>
    <name evidence="2" type="ORF">GGU10DRAFT_396744</name>
</gene>
<feature type="region of interest" description="Disordered" evidence="1">
    <location>
        <begin position="1"/>
        <end position="60"/>
    </location>
</feature>
<dbReference type="AlphaFoldDB" id="A0AA38KXX5"/>
<feature type="compositionally biased region" description="Polar residues" evidence="1">
    <location>
        <begin position="1"/>
        <end position="10"/>
    </location>
</feature>
<name>A0AA38KXX5_9AGAR</name>
<evidence type="ECO:0000256" key="1">
    <source>
        <dbReference type="SAM" id="MobiDB-lite"/>
    </source>
</evidence>
<comment type="caution">
    <text evidence="2">The sequence shown here is derived from an EMBL/GenBank/DDBJ whole genome shotgun (WGS) entry which is preliminary data.</text>
</comment>
<accession>A0AA38KXX5</accession>